<feature type="binding site" description="axial binding residue" evidence="5">
    <location>
        <position position="483"/>
    </location>
    <ligand>
        <name>heme</name>
        <dbReference type="ChEBI" id="CHEBI:30413"/>
    </ligand>
    <ligandPart>
        <name>Fe</name>
        <dbReference type="ChEBI" id="CHEBI:18248"/>
    </ligandPart>
</feature>
<evidence type="ECO:0000256" key="2">
    <source>
        <dbReference type="ARBA" id="ARBA00022723"/>
    </source>
</evidence>
<sequence length="538" mass="61301">MDLFFLWLITLVLGFWIFRKINQWRNLPPGPWGLPILGYLPFIDRHQPHLTLTKLSKTYGPIYGIGMGNIYAVVLSDHKLIRDAFAKDAFSGRAPLYLTHGIMHGNGIICAEGPLWKDQRKQVSAWLKSFGMSKHSVSRDKLEKRIAAGVYELLENVEKSSGSPLDLAHMLTNSLGNVVNEIIFGFKYPPEDKTWNWFRQIQEEGCHEMGVAGIVNFLPFVRHFSSSIRKTFEVLVRGQAQTHRLYASIIARRRKMLGLETPAGAEYLPHADLFDDHPEGHIRCVTYSKHASNAEHFFDPNILIPMEDECILDNFLIEQKKRYENGDDSARFMTDEQLHYLLADMFGAGLDTTSVTLSWFLLYMALYPKEQELVRKEILEVYPEEGEVDGSILPYLMAAICETQRIRSIVPVGIPHGALQDTYLGNYKVPKGAMVIPLQWALHMDPDVWENPEEFRPSRFLADDGSLLKPQEFIPFQTGKRMCPGDELSRMLSCGLVARLFRRRRVRLASQPPTAEQMQGTVGVTLAPPVVKYYCDAI</sequence>
<dbReference type="Pfam" id="PF00067">
    <property type="entry name" value="p450"/>
    <property type="match status" value="1"/>
</dbReference>
<dbReference type="InterPro" id="IPR036396">
    <property type="entry name" value="Cyt_P450_sf"/>
</dbReference>
<keyword evidence="5" id="KW-0349">Heme</keyword>
<dbReference type="GO" id="GO:0006805">
    <property type="term" value="P:xenobiotic metabolic process"/>
    <property type="evidence" value="ECO:0007669"/>
    <property type="project" value="TreeGrafter"/>
</dbReference>
<evidence type="ECO:0000256" key="4">
    <source>
        <dbReference type="ARBA" id="ARBA00023033"/>
    </source>
</evidence>
<dbReference type="InterPro" id="IPR001128">
    <property type="entry name" value="Cyt_P450"/>
</dbReference>
<dbReference type="EMBL" id="MT039808">
    <property type="protein sequence ID" value="QPF77615.1"/>
    <property type="molecule type" value="mRNA"/>
</dbReference>
<evidence type="ECO:0000313" key="6">
    <source>
        <dbReference type="EMBL" id="QPF77615.1"/>
    </source>
</evidence>
<dbReference type="GO" id="GO:0005506">
    <property type="term" value="F:iron ion binding"/>
    <property type="evidence" value="ECO:0007669"/>
    <property type="project" value="InterPro"/>
</dbReference>
<keyword evidence="2 5" id="KW-0479">Metal-binding</keyword>
<evidence type="ECO:0000256" key="3">
    <source>
        <dbReference type="ARBA" id="ARBA00023004"/>
    </source>
</evidence>
<dbReference type="GO" id="GO:0005737">
    <property type="term" value="C:cytoplasm"/>
    <property type="evidence" value="ECO:0007669"/>
    <property type="project" value="TreeGrafter"/>
</dbReference>
<dbReference type="PRINTS" id="PR00463">
    <property type="entry name" value="EP450I"/>
</dbReference>
<organism evidence="6">
    <name type="scientific">Ostrinia furnacalis</name>
    <name type="common">Asian corn borer</name>
    <dbReference type="NCBI Taxonomy" id="93504"/>
    <lineage>
        <taxon>Eukaryota</taxon>
        <taxon>Metazoa</taxon>
        <taxon>Ecdysozoa</taxon>
        <taxon>Arthropoda</taxon>
        <taxon>Hexapoda</taxon>
        <taxon>Insecta</taxon>
        <taxon>Pterygota</taxon>
        <taxon>Neoptera</taxon>
        <taxon>Endopterygota</taxon>
        <taxon>Lepidoptera</taxon>
        <taxon>Glossata</taxon>
        <taxon>Ditrysia</taxon>
        <taxon>Pyraloidea</taxon>
        <taxon>Crambidae</taxon>
        <taxon>Pyraustinae</taxon>
        <taxon>Ostrinia</taxon>
    </lineage>
</organism>
<keyword evidence="4 6" id="KW-0503">Monooxygenase</keyword>
<dbReference type="PRINTS" id="PR00385">
    <property type="entry name" value="P450"/>
</dbReference>
<comment type="cofactor">
    <cofactor evidence="5">
        <name>heme</name>
        <dbReference type="ChEBI" id="CHEBI:30413"/>
    </cofactor>
</comment>
<name>A0A7S9CF90_OSTFU</name>
<dbReference type="Gene3D" id="1.10.630.10">
    <property type="entry name" value="Cytochrome P450"/>
    <property type="match status" value="1"/>
</dbReference>
<keyword evidence="4 6" id="KW-0560">Oxidoreductase</keyword>
<dbReference type="GO" id="GO:0006082">
    <property type="term" value="P:organic acid metabolic process"/>
    <property type="evidence" value="ECO:0007669"/>
    <property type="project" value="TreeGrafter"/>
</dbReference>
<accession>A0A7S9CF90</accession>
<dbReference type="GO" id="GO:0008395">
    <property type="term" value="F:steroid hydroxylase activity"/>
    <property type="evidence" value="ECO:0007669"/>
    <property type="project" value="TreeGrafter"/>
</dbReference>
<reference evidence="6" key="1">
    <citation type="submission" date="2020-02" db="EMBL/GenBank/DDBJ databases">
        <title>Cloning of cDNAs encoding cytochrome P450 monooxygenases in the antennae of Ostrinia furnacalis.</title>
        <authorList>
            <person name="Liu S."/>
        </authorList>
    </citation>
    <scope>NUCLEOTIDE SEQUENCE</scope>
</reference>
<keyword evidence="3 5" id="KW-0408">Iron</keyword>
<evidence type="ECO:0000256" key="1">
    <source>
        <dbReference type="ARBA" id="ARBA00010617"/>
    </source>
</evidence>
<proteinExistence type="evidence at transcript level"/>
<dbReference type="PANTHER" id="PTHR24300">
    <property type="entry name" value="CYTOCHROME P450 508A4-RELATED"/>
    <property type="match status" value="1"/>
</dbReference>
<evidence type="ECO:0000256" key="5">
    <source>
        <dbReference type="PIRSR" id="PIRSR602401-1"/>
    </source>
</evidence>
<dbReference type="InterPro" id="IPR050182">
    <property type="entry name" value="Cytochrome_P450_fam2"/>
</dbReference>
<dbReference type="InterPro" id="IPR002401">
    <property type="entry name" value="Cyt_P450_E_grp-I"/>
</dbReference>
<dbReference type="GO" id="GO:0016712">
    <property type="term" value="F:oxidoreductase activity, acting on paired donors, with incorporation or reduction of molecular oxygen, reduced flavin or flavoprotein as one donor, and incorporation of one atom of oxygen"/>
    <property type="evidence" value="ECO:0007669"/>
    <property type="project" value="TreeGrafter"/>
</dbReference>
<dbReference type="AlphaFoldDB" id="A0A7S9CF90"/>
<dbReference type="SUPFAM" id="SSF48264">
    <property type="entry name" value="Cytochrome P450"/>
    <property type="match status" value="1"/>
</dbReference>
<protein>
    <submittedName>
        <fullName evidence="6">Cytochrome P450 monooxygenase CYP306A1</fullName>
    </submittedName>
</protein>
<comment type="similarity">
    <text evidence="1">Belongs to the cytochrome P450 family.</text>
</comment>
<dbReference type="GO" id="GO:0020037">
    <property type="term" value="F:heme binding"/>
    <property type="evidence" value="ECO:0007669"/>
    <property type="project" value="InterPro"/>
</dbReference>
<dbReference type="PANTHER" id="PTHR24300:SF403">
    <property type="entry name" value="CYTOCHROME P450 306A1"/>
    <property type="match status" value="1"/>
</dbReference>